<feature type="region of interest" description="Disordered" evidence="1">
    <location>
        <begin position="4605"/>
        <end position="4638"/>
    </location>
</feature>
<reference evidence="3 4" key="1">
    <citation type="journal article" date="2014" name="Nat. Commun.">
        <title>Molecular traces of alternative social organization in a termite genome.</title>
        <authorList>
            <person name="Terrapon N."/>
            <person name="Li C."/>
            <person name="Robertson H.M."/>
            <person name="Ji L."/>
            <person name="Meng X."/>
            <person name="Booth W."/>
            <person name="Chen Z."/>
            <person name="Childers C.P."/>
            <person name="Glastad K.M."/>
            <person name="Gokhale K."/>
            <person name="Gowin J."/>
            <person name="Gronenberg W."/>
            <person name="Hermansen R.A."/>
            <person name="Hu H."/>
            <person name="Hunt B.G."/>
            <person name="Huylmans A.K."/>
            <person name="Khalil S.M."/>
            <person name="Mitchell R.D."/>
            <person name="Munoz-Torres M.C."/>
            <person name="Mustard J.A."/>
            <person name="Pan H."/>
            <person name="Reese J.T."/>
            <person name="Scharf M.E."/>
            <person name="Sun F."/>
            <person name="Vogel H."/>
            <person name="Xiao J."/>
            <person name="Yang W."/>
            <person name="Yang Z."/>
            <person name="Yang Z."/>
            <person name="Zhou J."/>
            <person name="Zhu J."/>
            <person name="Brent C.S."/>
            <person name="Elsik C.G."/>
            <person name="Goodisman M.A."/>
            <person name="Liberles D.A."/>
            <person name="Roe R.M."/>
            <person name="Vargo E.L."/>
            <person name="Vilcinskas A."/>
            <person name="Wang J."/>
            <person name="Bornberg-Bauer E."/>
            <person name="Korb J."/>
            <person name="Zhang G."/>
            <person name="Liebig J."/>
        </authorList>
    </citation>
    <scope>NUCLEOTIDE SEQUENCE [LARGE SCALE GENOMIC DNA]</scope>
    <source>
        <tissue evidence="3">Whole organism</tissue>
    </source>
</reference>
<feature type="region of interest" description="Disordered" evidence="1">
    <location>
        <begin position="1790"/>
        <end position="1829"/>
    </location>
</feature>
<evidence type="ECO:0000256" key="1">
    <source>
        <dbReference type="SAM" id="MobiDB-lite"/>
    </source>
</evidence>
<dbReference type="InParanoid" id="A0A067REZ4"/>
<sequence>MPTFYGNDHLSILFAFLAQLSFLLPNAHPASAYVHTLLSYVKMKYIVSNGGTFVPTVQLDIAMLLNSFNTLGIDLSETNAEIYHAFQNEIQWKKILYNFPFYRYSQPRPLLVAMLHKILGSNEIKLCHRIILKYFIVKVQNPTHQCQNQQISEVNIFVNPTTQTISLKPPILSQPVNVLNGTLSFGEVKLSAEPQIMKTITTSFYDSDGTFTNEITNKEHKVKMVIPSQNTLKPKFSLMHQCSTNANLDTAIKAEINDILLHAQKVRNGILITDTYLVCTNMNNDKVYIIVNDQTHMTTSSDVTTITSTPMPASAQELENSHSIDSCINSTDATVWVDVPSLMKAVDSEVTAAALQLAIENLTPDMIHGFDVTRHDTKGTLLYELLSFIIMNNNINPITMNVITHVKNNVHIDGPGAERPILICVNYPSEGTTLLPLATPETSPLLVQRTPITCIDNISKENGIKVIMIWIQPLLTAIAPNAPQHSKNIITEFLSSSDVSSMLKGLNLEEFHTRGQMLEGILTFLASQVNFQSPKIKEAIHIILPYIQVEGFGALHPEIDVMCSTSKFLTHSTKPFTYNHQISNMSQNTTAVSQSTTEEITETDSSTTHVTSTTQWIMESESVSEIQTNAATTESTSSNNSLASSQLFNVFPMGKETKNVMCTEQQIRVYVPNIKSLLKAVDDNVSHQSIALISNYFESKDIGQILQGFHTENYKTQGVMLTQLLSFIKIHLVHDQSQILTAIDEILPHIKFNRLNILKPEIEEVCMDLVTDKTITPATTSTMTHEHMRTQPTTPNNILQVAHTAAAMPVLQNSNLKYHDEDNNILQCPDHQIKRSIYNVTALLDVVDKSVSKDHISTVRNFLQGKDIIKLLQALNLEQIETKADILTELIISVKLTYPILEQNLSIALDDILNNIHFDDTGLLKPSLLWVCQDTDEIIPSSTYTILKNTTKHSERYATENKIKQTIHTTDISEITSSAKATSTDMTTQTTEPYTLPTIVQLVYEENVSNTIIHCADQHMAVFIPNIRNLLQAVYNRVSVKSLNLVTTFFERKDIVHILKGFYAEDFKTGAELLTNMLTFVKHTYLNLAPTILDAFNEVLLHIKFKELGALKPDFILVCQDTVGITSKNTEIHTPSLFTIETEHTKNERAILQTTEEKVDAILFPTSTSKDFPSITIQTHFTQNPPKTMTTQLDSTDIYSPSTILTQLRDPIITETITTKQTTSSLTTEITESVALAQVLSNFSVHDEREIHTLNCSSQEITVKIPNIKSLLNAVINSVSIQNIQLVIKFFQQQDILHILKEFNFQENVTKADMLINVITFVNHTCENLKSDVHNVLKNIMSHITFDGQFVTQNDYIEMCQDIKSMTIYLPTLEPMSTEETKTAYSASTHSTIESTITQASEASLSSTDPADSVTTVSTTYSSEIPIPILCVDKHGGTKILSYNIVTLFDALDSSTPITEKNILFSYLTQPGTYNILAGLNESYPNNHDIQDITFNALTFTTYGSLLKGILLFLRNRADVHHHVLTAIDVILPHIQSDGLSALHFNATAACYTSNLHAVAESTPDLGKLGQVGSANNTRMTHTNNIYILEDSYYTQYTTKETSTEQLFTEASTPSTHLITEVFPLPTASTINIMETLTNASIHCADQQVAVAIPNIKTLLKAVKGTVSQQSLRTVISFFERHDISYILKGFYADEFKTRGVLLNKMLTFVKFTYQHLHPSVIDAFNDIISQTHYDGFGSLKPDLIIVCQDSEVPQHIISLPETTKLARTPKEGITESTEITIHETKFTQPEAPTTVNRAPAREPQDADVTTSWQTPETHAETETTESLTRPELHNIQFSRKQKDNIIFCTEQKAVSIPNITTLLQAVDAAVSQEHVNIVLSFFSRKDIVHVVKGFNAEDFTTRGELLTNLIRFVEKKYSKLEDSHLYAFNQIISHISSDGDETVKPDFIKVCEDVNTLTENNSVVFDSTEHELLKTAENSDTTSLSTIVGNGFSVPSKHISESSITANKPNNMHTEEIISPLFSDLTTPTYTGAIKTSLPIKPTSKTTAESTDFTETTQMAAQTNKSAAETTETTESYLFVSTLPNTSEDKLHLQNETYQYLVANNINLTVHSDAFEVQNITGVEADMPVTLPNEETSETEEPTEAEIIVPEECLDEESTQMLAIDMPSLMQALDSSTSEKLKETIIQTIDTAEIQNELKILDWDKYHSKGAFLKDILLYLISNSNKTWHIKDTMAEVLLHVKINGSGASLPVFKFICVSIDQFPTESPIPTVEPVIKIHTLEQCAQNILSNATTILSISSILKAVQPAVPRLAKAVVTALFHRDEFSSLLIDFNIKEYKTNGQLLKALLSHLRTKMTLEANVLESIQTMLNFISFDGLGALSPDMKVVCDDVSAASFTEKTIPESDITTSKISKIPENTKFHTVNDEFYKKPEEPENEKIEITNKCFDNGTMQILTVDVSPLVHIIDRPITTLLQIKDVLREPSTQEKLKIFNWDAYHDTKGKLLKDIINFLINTVSYKQQEYSLLDTVIPFINMNYKGAKAPAFIFSCTTEEPTENDTIKNEIKLEEITGGPAIVKPSRGQCNNKATPILVVNIHTLFTTLKPTTPHLPKAIVTAYVTKPCFYKKISNFSLANFKTRGEQLQELLVYLVTEVSGDTTLMKAIDKLLQNVRLDGPGKLPTSIKVVCNTTLNKLTGIPLPKVKDIIITEPPTIEQTRPTSVLTLCIQSLSGTTYEIDFLTTFSALKPNAPQVSLTKIVSFLTKPNSYTVLKNFNVTVHKTRGDLLASFLLFLEKKLDYQQDMIKAIREILPFVIYDGPGSLSPNMVPNCTLPDTKKVILDKPHPIIKSHILPQGPKLIDMQGNECMSLSPDSSYIQGTTTYKVDVPSLTKLLNGTAVEAMAKLFVSEYLQNYLHILNLKEYSSRAELLKGMLSTLENYPHLDNKKLLLVKKMKSHIQSEGEGALPPLISALCTKGLAKSNPQYIMYETNETCFMPRQYSKRGMPYELQTESLLQTIKPEAPKKMAHSVISFLKQVNVQMYLQGFNILVHKTQGEMMRDLLLFLAMKPEIKLEYKKAMSAVIPYIHKDGPGALASVIITTCPKSQDEEVTNKIPVISMEETTENISTQNTTILDTCASSSSAIITTKFDASIFQALDNSSPNTTVAIISNYLNREDTMPIKLHKFYIKKYKTKGDLLQALLAFIWTDEDSHEDIKDAAKTLLPHVIFHGPAQQSPNLKTHCYIPEGSLEPTTGSDSLHPSTLVYPSDKTCVTNVTHTPGIIIYRIDIPSLFKALKPDIQREFYLSVAVFLNKPYAYKYIHGINMEKYNTQGELLRAILTVLRFTQRQLERNVKKTLNNMLYSIHMYGARKLPIEKQTECSALLMEDKLHTIDLKELLKTIAHHKLRTEISEALNVITEFTTSSRFNLTEYLPWLDSEQPITQGELLKLILLQILDKNPSIRQHAILLLPYIQEEEGVGKKVVKIGTEQKAKPSFAYETDFLQLLHVLKPEAPKKSVAAISNLFGKQDMYKNLEGFNLDTYQTQGELLVGILTHLKGIYDENTELGRNILQLIPFVNHENTGSLPPIIKKIYITTNASVNVFILDLGTLYKVIPRNNLTKEGKQALDTIFKYLSRNETDYLELLQSISSQLSPKIQLKLILNKLKEVADSSLESYIDILLVYLEEQLAHDSYQDAEHIPEMDWIAVLQAIPHVGVPVEIITGKKDLYRFLLSETFKNAVHNFHISLSLNRAKFLKVLLAYLRSKSEVTRTEAIKNAIAYVYMFIKDEGAGLMSVQDDILLPEQWEEARNAQNHIKELLYQVLDLTQQEGASEILQTLQSLFDSTKLHLETTYIGYNVIEEFPPKDRLIIILRRIYHNFIMFLDQDTISAIDMVFISLGETKEHTPQLLHFLPINLEELLKTVLGPDIPILVSEAAETIRSYVNLKTVPLGKAFQDTVPSILNLNPSNRLAVVLRILWRTYSRHHDSKLLDAIKAVYEHIQPQKRGTEIQSKDHHMAIITALTSLVQTNAPSNVQDAKQVVIDHLAAEQNVYDKALASLVTKNLSSKALVARALRRFREHQYQMKPKLWISVSTIFEYFNVSEHDSTEDETDDSFDLVDEFKYLTDEAGSEVAPAKRILMKFMTDRKEEMLKIFHGQRVLSQFAPKEKMAILLRRLLHIYGENLEPEIADAAANILNHLKASIATEEDEGKIDIFQLLDAVIDQSSPDHVIAAKNLVKTTLLQNPSMIPHIFNGIVIQEDFNQHRQITIILQRIYRKFKLELNKEMMQSLIILFDHLEIPRDTSAEDQFVGNVTIELIFQKVFPKEKIPDEVAEALRTVLELFSSEKIDVKQILHGVHLWKLPTETQVSLILYRLKKNADLDHAGKEAVNTLLKSLDADMSELTTEDVDESYTAEKLFNEALANKHLPAEVQEAKGIIIHFLLSGSYKVKDVYRGTDFSTIASATERLVIILKNMYLKREILGTKMTEALQIMSGFLHVNLGDQEIDPHTFDFGGVFNRAVPAIAPQSVKRAKNLLLRAIKKRPVTFKRILGHISVEKYQNDNETVYKILKAIAEYKHHLSVRLRMATEMILKFLRGVPIDGKHQSVLRENESSGENETGSDTVGSSMFGDETLPKINKKG</sequence>
<evidence type="ECO:0000313" key="4">
    <source>
        <dbReference type="Proteomes" id="UP000027135"/>
    </source>
</evidence>
<evidence type="ECO:0000313" key="3">
    <source>
        <dbReference type="EMBL" id="KDR22456.1"/>
    </source>
</evidence>
<gene>
    <name evidence="3" type="ORF">L798_01452</name>
</gene>
<feature type="signal peptide" evidence="2">
    <location>
        <begin position="1"/>
        <end position="32"/>
    </location>
</feature>
<accession>A0A067REZ4</accession>
<dbReference type="EMBL" id="KK852507">
    <property type="protein sequence ID" value="KDR22456.1"/>
    <property type="molecule type" value="Genomic_DNA"/>
</dbReference>
<protein>
    <submittedName>
        <fullName evidence="3">Uncharacterized protein</fullName>
    </submittedName>
</protein>
<proteinExistence type="predicted"/>
<keyword evidence="2" id="KW-0732">Signal</keyword>
<dbReference type="STRING" id="136037.A0A067REZ4"/>
<name>A0A067REZ4_ZOONE</name>
<feature type="chain" id="PRO_5001645056" evidence="2">
    <location>
        <begin position="33"/>
        <end position="4638"/>
    </location>
</feature>
<keyword evidence="4" id="KW-1185">Reference proteome</keyword>
<dbReference type="Proteomes" id="UP000027135">
    <property type="component" value="Unassembled WGS sequence"/>
</dbReference>
<evidence type="ECO:0000256" key="2">
    <source>
        <dbReference type="SAM" id="SignalP"/>
    </source>
</evidence>
<organism evidence="3 4">
    <name type="scientific">Zootermopsis nevadensis</name>
    <name type="common">Dampwood termite</name>
    <dbReference type="NCBI Taxonomy" id="136037"/>
    <lineage>
        <taxon>Eukaryota</taxon>
        <taxon>Metazoa</taxon>
        <taxon>Ecdysozoa</taxon>
        <taxon>Arthropoda</taxon>
        <taxon>Hexapoda</taxon>
        <taxon>Insecta</taxon>
        <taxon>Pterygota</taxon>
        <taxon>Neoptera</taxon>
        <taxon>Polyneoptera</taxon>
        <taxon>Dictyoptera</taxon>
        <taxon>Blattodea</taxon>
        <taxon>Blattoidea</taxon>
        <taxon>Termitoidae</taxon>
        <taxon>Termopsidae</taxon>
        <taxon>Zootermopsis</taxon>
    </lineage>
</organism>